<sequence length="89" mass="9638">MPRVPMTIIVSISRRSYSAVAAEASGAPAAVAAMVVRAAPVDRDPGAVTKKEVFWMRNPETGNWMPENRFGDVDVAELRARLLSCNHGN</sequence>
<evidence type="ECO:0000313" key="1">
    <source>
        <dbReference type="EMBL" id="WOK94398.1"/>
    </source>
</evidence>
<dbReference type="AlphaFoldDB" id="A0AAQ3JQK6"/>
<name>A0AAQ3JQK6_9LILI</name>
<dbReference type="EMBL" id="CP136890">
    <property type="protein sequence ID" value="WOK94398.1"/>
    <property type="molecule type" value="Genomic_DNA"/>
</dbReference>
<dbReference type="InterPro" id="IPR004926">
    <property type="entry name" value="LEA_3a"/>
</dbReference>
<keyword evidence="2" id="KW-1185">Reference proteome</keyword>
<gene>
    <name evidence="1" type="ORF">Cni_G03100</name>
</gene>
<dbReference type="Proteomes" id="UP001327560">
    <property type="component" value="Chromosome 1"/>
</dbReference>
<reference evidence="1 2" key="1">
    <citation type="submission" date="2023-10" db="EMBL/GenBank/DDBJ databases">
        <title>Chromosome-scale genome assembly provides insights into flower coloration mechanisms of Canna indica.</title>
        <authorList>
            <person name="Li C."/>
        </authorList>
    </citation>
    <scope>NUCLEOTIDE SEQUENCE [LARGE SCALE GENOMIC DNA]</scope>
    <source>
        <tissue evidence="1">Flower</tissue>
    </source>
</reference>
<organism evidence="1 2">
    <name type="scientific">Canna indica</name>
    <name type="common">Indian-shot</name>
    <dbReference type="NCBI Taxonomy" id="4628"/>
    <lineage>
        <taxon>Eukaryota</taxon>
        <taxon>Viridiplantae</taxon>
        <taxon>Streptophyta</taxon>
        <taxon>Embryophyta</taxon>
        <taxon>Tracheophyta</taxon>
        <taxon>Spermatophyta</taxon>
        <taxon>Magnoliopsida</taxon>
        <taxon>Liliopsida</taxon>
        <taxon>Zingiberales</taxon>
        <taxon>Cannaceae</taxon>
        <taxon>Canna</taxon>
    </lineage>
</organism>
<proteinExistence type="predicted"/>
<accession>A0AAQ3JQK6</accession>
<dbReference type="PANTHER" id="PTHR33509:SF21">
    <property type="entry name" value="OS02G0564600 PROTEIN"/>
    <property type="match status" value="1"/>
</dbReference>
<protein>
    <submittedName>
        <fullName evidence="1">Uncharacterized protein</fullName>
    </submittedName>
</protein>
<evidence type="ECO:0000313" key="2">
    <source>
        <dbReference type="Proteomes" id="UP001327560"/>
    </source>
</evidence>
<dbReference type="Pfam" id="PF03242">
    <property type="entry name" value="LEA_3a"/>
    <property type="match status" value="1"/>
</dbReference>
<dbReference type="PANTHER" id="PTHR33509">
    <property type="entry name" value="LATE EMBRYOGENIS ABUNDANT PROTEIN 2-RELATED"/>
    <property type="match status" value="1"/>
</dbReference>